<sequence length="88" mass="9775">MIDTKRITTYKELALTVLSTIVKGVEVSSLIDWVVDTYSDTSIRFTGNQNSFRDSKSRLFVQKVLLQSSVQTGTGRIACKNIAETNVS</sequence>
<evidence type="ECO:0000313" key="1">
    <source>
        <dbReference type="EMBL" id="KAG7153987.1"/>
    </source>
</evidence>
<dbReference type="AlphaFoldDB" id="A0A8J5J6Q2"/>
<dbReference type="EMBL" id="JAHLQT010045856">
    <property type="protein sequence ID" value="KAG7153987.1"/>
    <property type="molecule type" value="Genomic_DNA"/>
</dbReference>
<dbReference type="Proteomes" id="UP000747542">
    <property type="component" value="Unassembled WGS sequence"/>
</dbReference>
<reference evidence="1" key="1">
    <citation type="journal article" date="2021" name="Sci. Adv.">
        <title>The American lobster genome reveals insights on longevity, neural, and immune adaptations.</title>
        <authorList>
            <person name="Polinski J.M."/>
            <person name="Zimin A.V."/>
            <person name="Clark K.F."/>
            <person name="Kohn A.B."/>
            <person name="Sadowski N."/>
            <person name="Timp W."/>
            <person name="Ptitsyn A."/>
            <person name="Khanna P."/>
            <person name="Romanova D.Y."/>
            <person name="Williams P."/>
            <person name="Greenwood S.J."/>
            <person name="Moroz L.L."/>
            <person name="Walt D.R."/>
            <person name="Bodnar A.G."/>
        </authorList>
    </citation>
    <scope>NUCLEOTIDE SEQUENCE</scope>
    <source>
        <strain evidence="1">GMGI-L3</strain>
    </source>
</reference>
<comment type="caution">
    <text evidence="1">The sequence shown here is derived from an EMBL/GenBank/DDBJ whole genome shotgun (WGS) entry which is preliminary data.</text>
</comment>
<name>A0A8J5J6Q2_HOMAM</name>
<keyword evidence="2" id="KW-1185">Reference proteome</keyword>
<organism evidence="1 2">
    <name type="scientific">Homarus americanus</name>
    <name type="common">American lobster</name>
    <dbReference type="NCBI Taxonomy" id="6706"/>
    <lineage>
        <taxon>Eukaryota</taxon>
        <taxon>Metazoa</taxon>
        <taxon>Ecdysozoa</taxon>
        <taxon>Arthropoda</taxon>
        <taxon>Crustacea</taxon>
        <taxon>Multicrustacea</taxon>
        <taxon>Malacostraca</taxon>
        <taxon>Eumalacostraca</taxon>
        <taxon>Eucarida</taxon>
        <taxon>Decapoda</taxon>
        <taxon>Pleocyemata</taxon>
        <taxon>Astacidea</taxon>
        <taxon>Nephropoidea</taxon>
        <taxon>Nephropidae</taxon>
        <taxon>Homarus</taxon>
    </lineage>
</organism>
<gene>
    <name evidence="1" type="ORF">Hamer_G026752</name>
</gene>
<protein>
    <submittedName>
        <fullName evidence="1">Uncharacterized protein</fullName>
    </submittedName>
</protein>
<accession>A0A8J5J6Q2</accession>
<evidence type="ECO:0000313" key="2">
    <source>
        <dbReference type="Proteomes" id="UP000747542"/>
    </source>
</evidence>
<proteinExistence type="predicted"/>